<reference evidence="1 2" key="2">
    <citation type="journal article" date="2016" name="Front. Microbiol.">
        <title>When Genome-Based Approach Meets the 'Old but Good': Revealing Genes Involved in the Antibacterial Activity of Pseudomonas sp. P482 against Soft Rot Pathogens.</title>
        <authorList>
            <person name="Krzyzanowska D.M."/>
            <person name="Ossowicki A."/>
            <person name="Rajewska M."/>
            <person name="Maciag T."/>
            <person name="Jablonska M."/>
            <person name="Obuchowski M."/>
            <person name="Heeb S."/>
            <person name="Jafra S."/>
        </authorList>
    </citation>
    <scope>NUCLEOTIDE SEQUENCE [LARGE SCALE GENOMIC DNA]</scope>
    <source>
        <strain evidence="1 2">P482</strain>
    </source>
</reference>
<protein>
    <submittedName>
        <fullName evidence="1">Uncharacterized protein</fullName>
    </submittedName>
</protein>
<dbReference type="EMBL" id="CP071706">
    <property type="protein sequence ID" value="QWE81273.1"/>
    <property type="molecule type" value="Genomic_DNA"/>
</dbReference>
<dbReference type="KEGG" id="pdw:BV82_13190"/>
<dbReference type="GeneID" id="98283242"/>
<evidence type="ECO:0000313" key="2">
    <source>
        <dbReference type="Proteomes" id="UP000027121"/>
    </source>
</evidence>
<organism evidence="1 2">
    <name type="scientific">Pseudomonas donghuensis</name>
    <dbReference type="NCBI Taxonomy" id="1163398"/>
    <lineage>
        <taxon>Bacteria</taxon>
        <taxon>Pseudomonadati</taxon>
        <taxon>Pseudomonadota</taxon>
        <taxon>Gammaproteobacteria</taxon>
        <taxon>Pseudomonadales</taxon>
        <taxon>Pseudomonadaceae</taxon>
        <taxon>Pseudomonas</taxon>
    </lineage>
</organism>
<dbReference type="RefSeq" id="WP_051636773.1">
    <property type="nucleotide sequence ID" value="NZ_CP071706.1"/>
</dbReference>
<keyword evidence="2" id="KW-1185">Reference proteome</keyword>
<name>A0AAQ0DMX7_9PSED</name>
<proteinExistence type="predicted"/>
<dbReference type="InterPro" id="IPR009057">
    <property type="entry name" value="Homeodomain-like_sf"/>
</dbReference>
<sequence>MIDNQILVGAQRQAELEAAKAAFFASGGQAVELAGFTYKPLPFRRHPEPAQKIPKGVQQGARQQRSKERAALIAEMAKTMTCREVSQKLGIPQNTLWTMSQREDFTFAPGCQGKRKTPYTDAAADAKLAERITALRDVGLTRHQVEKRIGIGNGTLVRILEAFQIDFPKRGERREASSREAS</sequence>
<dbReference type="Proteomes" id="UP000027121">
    <property type="component" value="Chromosome"/>
</dbReference>
<reference evidence="1 2" key="1">
    <citation type="journal article" date="2014" name="Genome Announc.">
        <title>Genome Sequence of Pseudomonas sp. Strain P482, a Tomato Rhizosphere Isolate with Broad-Spectrum Antimicrobial Activity.</title>
        <authorList>
            <person name="Krzyzanowska D.M."/>
            <person name="Ossowicki A."/>
            <person name="Jafra S."/>
        </authorList>
    </citation>
    <scope>NUCLEOTIDE SEQUENCE [LARGE SCALE GENOMIC DNA]</scope>
    <source>
        <strain evidence="1 2">P482</strain>
    </source>
</reference>
<dbReference type="SUPFAM" id="SSF46689">
    <property type="entry name" value="Homeodomain-like"/>
    <property type="match status" value="1"/>
</dbReference>
<gene>
    <name evidence="1" type="ORF">BV82_13190</name>
</gene>
<evidence type="ECO:0000313" key="1">
    <source>
        <dbReference type="EMBL" id="QWE81273.1"/>
    </source>
</evidence>
<dbReference type="AlphaFoldDB" id="A0AAQ0DMX7"/>
<accession>A0AAQ0DMX7</accession>